<dbReference type="EMBL" id="CP090175">
    <property type="protein sequence ID" value="UJO25137.1"/>
    <property type="molecule type" value="Genomic_DNA"/>
</dbReference>
<dbReference type="RefSeq" id="XP_047769503.1">
    <property type="nucleotide sequence ID" value="XM_047913455.1"/>
</dbReference>
<sequence length="97" mass="11404">MQSYRTAVLTWQDYSAILTKCETEQRRNRLWLWLVAGVAALFALGSAMERCLGRHLFSGDHAKDEKVEEKRREVKEQETRNDTFEHDIFSRKKDSAI</sequence>
<gene>
    <name evidence="3" type="ORF">CLAFUR5_14307</name>
</gene>
<feature type="transmembrane region" description="Helical" evidence="2">
    <location>
        <begin position="30"/>
        <end position="48"/>
    </location>
</feature>
<dbReference type="KEGG" id="ffu:CLAFUR5_14307"/>
<protein>
    <submittedName>
        <fullName evidence="3">Uncharacterized protein</fullName>
    </submittedName>
</protein>
<keyword evidence="2" id="KW-0472">Membrane</keyword>
<name>A0A9Q8UWQ4_PASFU</name>
<reference evidence="3" key="2">
    <citation type="journal article" date="2022" name="Microb. Genom.">
        <title>A chromosome-scale genome assembly of the tomato pathogen Cladosporium fulvum reveals a compartmentalized genome architecture and the presence of a dispensable chromosome.</title>
        <authorList>
            <person name="Zaccaron A.Z."/>
            <person name="Chen L.H."/>
            <person name="Samaras A."/>
            <person name="Stergiopoulos I."/>
        </authorList>
    </citation>
    <scope>NUCLEOTIDE SEQUENCE</scope>
    <source>
        <strain evidence="3">Race5_Kim</strain>
    </source>
</reference>
<evidence type="ECO:0000256" key="2">
    <source>
        <dbReference type="SAM" id="Phobius"/>
    </source>
</evidence>
<accession>A0A9Q8UWQ4</accession>
<proteinExistence type="predicted"/>
<dbReference type="AlphaFoldDB" id="A0A9Q8UWQ4"/>
<keyword evidence="4" id="KW-1185">Reference proteome</keyword>
<reference evidence="3" key="1">
    <citation type="submission" date="2021-12" db="EMBL/GenBank/DDBJ databases">
        <authorList>
            <person name="Zaccaron A."/>
            <person name="Stergiopoulos I."/>
        </authorList>
    </citation>
    <scope>NUCLEOTIDE SEQUENCE</scope>
    <source>
        <strain evidence="3">Race5_Kim</strain>
    </source>
</reference>
<keyword evidence="2" id="KW-0812">Transmembrane</keyword>
<evidence type="ECO:0000313" key="4">
    <source>
        <dbReference type="Proteomes" id="UP000756132"/>
    </source>
</evidence>
<dbReference type="GeneID" id="71994185"/>
<evidence type="ECO:0000256" key="1">
    <source>
        <dbReference type="SAM" id="MobiDB-lite"/>
    </source>
</evidence>
<keyword evidence="2" id="KW-1133">Transmembrane helix</keyword>
<feature type="region of interest" description="Disordered" evidence="1">
    <location>
        <begin position="61"/>
        <end position="97"/>
    </location>
</feature>
<organism evidence="3 4">
    <name type="scientific">Passalora fulva</name>
    <name type="common">Tomato leaf mold</name>
    <name type="synonym">Cladosporium fulvum</name>
    <dbReference type="NCBI Taxonomy" id="5499"/>
    <lineage>
        <taxon>Eukaryota</taxon>
        <taxon>Fungi</taxon>
        <taxon>Dikarya</taxon>
        <taxon>Ascomycota</taxon>
        <taxon>Pezizomycotina</taxon>
        <taxon>Dothideomycetes</taxon>
        <taxon>Dothideomycetidae</taxon>
        <taxon>Mycosphaerellales</taxon>
        <taxon>Mycosphaerellaceae</taxon>
        <taxon>Fulvia</taxon>
    </lineage>
</organism>
<evidence type="ECO:0000313" key="3">
    <source>
        <dbReference type="EMBL" id="UJO25137.1"/>
    </source>
</evidence>
<dbReference type="Proteomes" id="UP000756132">
    <property type="component" value="Chromosome 13"/>
</dbReference>